<dbReference type="SMART" id="SM00354">
    <property type="entry name" value="HTH_LACI"/>
    <property type="match status" value="1"/>
</dbReference>
<evidence type="ECO:0000256" key="2">
    <source>
        <dbReference type="ARBA" id="ARBA00023125"/>
    </source>
</evidence>
<protein>
    <submittedName>
        <fullName evidence="6">LacI family DNA-binding transcriptional regulator</fullName>
    </submittedName>
</protein>
<dbReference type="PANTHER" id="PTHR30146">
    <property type="entry name" value="LACI-RELATED TRANSCRIPTIONAL REPRESSOR"/>
    <property type="match status" value="1"/>
</dbReference>
<keyword evidence="1" id="KW-0805">Transcription regulation</keyword>
<dbReference type="EMBL" id="JAGRPV010000001">
    <property type="protein sequence ID" value="MDI4645796.1"/>
    <property type="molecule type" value="Genomic_DNA"/>
</dbReference>
<accession>A0ABT6TGT7</accession>
<evidence type="ECO:0000256" key="3">
    <source>
        <dbReference type="ARBA" id="ARBA00023163"/>
    </source>
</evidence>
<dbReference type="Gene3D" id="1.10.260.40">
    <property type="entry name" value="lambda repressor-like DNA-binding domains"/>
    <property type="match status" value="1"/>
</dbReference>
<dbReference type="InterPro" id="IPR000843">
    <property type="entry name" value="HTH_LacI"/>
</dbReference>
<dbReference type="Pfam" id="PF00356">
    <property type="entry name" value="LacI"/>
    <property type="match status" value="1"/>
</dbReference>
<feature type="domain" description="HTH lacI-type" evidence="4">
    <location>
        <begin position="6"/>
        <end position="56"/>
    </location>
</feature>
<feature type="domain" description="HTH cro/C1-type" evidence="5">
    <location>
        <begin position="6"/>
        <end position="46"/>
    </location>
</feature>
<keyword evidence="2 6" id="KW-0238">DNA-binding</keyword>
<dbReference type="InterPro" id="IPR010982">
    <property type="entry name" value="Lambda_DNA-bd_dom_sf"/>
</dbReference>
<evidence type="ECO:0000259" key="5">
    <source>
        <dbReference type="PROSITE" id="PS50943"/>
    </source>
</evidence>
<dbReference type="Gene3D" id="3.40.50.2300">
    <property type="match status" value="2"/>
</dbReference>
<gene>
    <name evidence="6" type="ORF">KB449_12520</name>
</gene>
<name>A0ABT6TGT7_9BACL</name>
<dbReference type="SUPFAM" id="SSF53822">
    <property type="entry name" value="Periplasmic binding protein-like I"/>
    <property type="match status" value="1"/>
</dbReference>
<dbReference type="GO" id="GO:0003677">
    <property type="term" value="F:DNA binding"/>
    <property type="evidence" value="ECO:0007669"/>
    <property type="project" value="UniProtKB-KW"/>
</dbReference>
<evidence type="ECO:0000313" key="7">
    <source>
        <dbReference type="Proteomes" id="UP001161691"/>
    </source>
</evidence>
<evidence type="ECO:0000313" key="6">
    <source>
        <dbReference type="EMBL" id="MDI4645796.1"/>
    </source>
</evidence>
<proteinExistence type="predicted"/>
<dbReference type="SUPFAM" id="SSF47413">
    <property type="entry name" value="lambda repressor-like DNA-binding domains"/>
    <property type="match status" value="1"/>
</dbReference>
<keyword evidence="7" id="KW-1185">Reference proteome</keyword>
<dbReference type="Proteomes" id="UP001161691">
    <property type="component" value="Unassembled WGS sequence"/>
</dbReference>
<reference evidence="6" key="1">
    <citation type="submission" date="2023-04" db="EMBL/GenBank/DDBJ databases">
        <title>Comparative genomic analysis of Cohnella hashimotonis sp. nov., isolated from the International Space Station.</title>
        <authorList>
            <person name="Venkateswaran K."/>
            <person name="Simpson A."/>
        </authorList>
    </citation>
    <scope>NUCLEOTIDE SEQUENCE</scope>
    <source>
        <strain evidence="6">F6_2S_P_1</strain>
    </source>
</reference>
<organism evidence="6 7">
    <name type="scientific">Cohnella hashimotonis</name>
    <dbReference type="NCBI Taxonomy" id="2826895"/>
    <lineage>
        <taxon>Bacteria</taxon>
        <taxon>Bacillati</taxon>
        <taxon>Bacillota</taxon>
        <taxon>Bacilli</taxon>
        <taxon>Bacillales</taxon>
        <taxon>Paenibacillaceae</taxon>
        <taxon>Cohnella</taxon>
    </lineage>
</organism>
<dbReference type="InterPro" id="IPR028082">
    <property type="entry name" value="Peripla_BP_I"/>
</dbReference>
<dbReference type="InterPro" id="IPR001387">
    <property type="entry name" value="Cro/C1-type_HTH"/>
</dbReference>
<dbReference type="CDD" id="cd06267">
    <property type="entry name" value="PBP1_LacI_sugar_binding-like"/>
    <property type="match status" value="1"/>
</dbReference>
<dbReference type="InterPro" id="IPR046335">
    <property type="entry name" value="LacI/GalR-like_sensor"/>
</dbReference>
<dbReference type="RefSeq" id="WP_282908697.1">
    <property type="nucleotide sequence ID" value="NZ_JAGRPV010000001.1"/>
</dbReference>
<comment type="caution">
    <text evidence="6">The sequence shown here is derived from an EMBL/GenBank/DDBJ whole genome shotgun (WGS) entry which is preliminary data.</text>
</comment>
<dbReference type="Pfam" id="PF13377">
    <property type="entry name" value="Peripla_BP_3"/>
    <property type="match status" value="1"/>
</dbReference>
<evidence type="ECO:0000259" key="4">
    <source>
        <dbReference type="PROSITE" id="PS50932"/>
    </source>
</evidence>
<dbReference type="PANTHER" id="PTHR30146:SF109">
    <property type="entry name" value="HTH-TYPE TRANSCRIPTIONAL REGULATOR GALS"/>
    <property type="match status" value="1"/>
</dbReference>
<dbReference type="CDD" id="cd01392">
    <property type="entry name" value="HTH_LacI"/>
    <property type="match status" value="1"/>
</dbReference>
<keyword evidence="3" id="KW-0804">Transcription</keyword>
<sequence length="336" mass="37261">MSSSIDVAKKAGVSQATVSRVLNNPQSVKPETRMKVLQAIEQLQYVPNLIARSLVTNTTRTIALISGSLQNGFFAETTDSIVQFAKHKGYKTLVYFEDENKVPDLFDLIMSSKVDGVLLSLIKLDDPLVEQLERVKVPCVFFNRRSKSGGHYVVLDNPSAVAEVTRHLIGLGHRKIAYLSGKTDFSTFQERSVGFKQVMQEHGLEMKPEWTSFIDTTTEEIERMVFTMLNRPELPTAIICATDAIALICMDIILMMGLRIPEDISLSGIDNTRMASHRAVQLTTVGHQKFAMGTIAAESLFELIEKGDSERNAIQITLRPELIVRKTTGPVNSSGS</sequence>
<dbReference type="PROSITE" id="PS50932">
    <property type="entry name" value="HTH_LACI_2"/>
    <property type="match status" value="1"/>
</dbReference>
<dbReference type="PROSITE" id="PS50943">
    <property type="entry name" value="HTH_CROC1"/>
    <property type="match status" value="1"/>
</dbReference>
<evidence type="ECO:0000256" key="1">
    <source>
        <dbReference type="ARBA" id="ARBA00023015"/>
    </source>
</evidence>